<name>A0A370G3W8_9BACI</name>
<keyword evidence="1" id="KW-1133">Transmembrane helix</keyword>
<keyword evidence="1" id="KW-0812">Transmembrane</keyword>
<evidence type="ECO:0000313" key="2">
    <source>
        <dbReference type="EMBL" id="RDI38478.1"/>
    </source>
</evidence>
<dbReference type="AlphaFoldDB" id="A0A370G3W8"/>
<dbReference type="Proteomes" id="UP000255326">
    <property type="component" value="Unassembled WGS sequence"/>
</dbReference>
<evidence type="ECO:0008006" key="4">
    <source>
        <dbReference type="Google" id="ProtNLM"/>
    </source>
</evidence>
<feature type="transmembrane region" description="Helical" evidence="1">
    <location>
        <begin position="52"/>
        <end position="78"/>
    </location>
</feature>
<proteinExistence type="predicted"/>
<dbReference type="EMBL" id="QQAY01000017">
    <property type="protein sequence ID" value="RDI38478.1"/>
    <property type="molecule type" value="Genomic_DNA"/>
</dbReference>
<keyword evidence="1" id="KW-0472">Membrane</keyword>
<feature type="transmembrane region" description="Helical" evidence="1">
    <location>
        <begin position="27"/>
        <end position="45"/>
    </location>
</feature>
<reference evidence="2 3" key="1">
    <citation type="submission" date="2018-07" db="EMBL/GenBank/DDBJ databases">
        <title>Genomic Encyclopedia of Type Strains, Phase IV (KMG-IV): sequencing the most valuable type-strain genomes for metagenomic binning, comparative biology and taxonomic classification.</title>
        <authorList>
            <person name="Goeker M."/>
        </authorList>
    </citation>
    <scope>NUCLEOTIDE SEQUENCE [LARGE SCALE GENOMIC DNA]</scope>
    <source>
        <strain evidence="2 3">DSM 25281</strain>
    </source>
</reference>
<gene>
    <name evidence="2" type="ORF">DFR59_11719</name>
</gene>
<organism evidence="2 3">
    <name type="scientific">Falsibacillus pallidus</name>
    <dbReference type="NCBI Taxonomy" id="493781"/>
    <lineage>
        <taxon>Bacteria</taxon>
        <taxon>Bacillati</taxon>
        <taxon>Bacillota</taxon>
        <taxon>Bacilli</taxon>
        <taxon>Bacillales</taxon>
        <taxon>Bacillaceae</taxon>
        <taxon>Falsibacillus</taxon>
    </lineage>
</organism>
<sequence length="359" mass="40223">MKNPIIAFLLAFFPGAGLMYIGKLVRGFFYTIGVFGLLLAAAAMINFTGGPIFLMLGIMAFILYLINIIDTAITASRIYQTKTEDAALGGQSLESERFFTIILSFIPGVGHFQLGLMNRGLTLLAGFFGFGSIVLFVTFLSHRSEFLVFLAFLPIIWIFGFFDSMQQLNKKQRGEMLIDRSLLEEFEERKDGGKRSRAIAVFLSIFPGAGHLYLGLQKRGIQLMALFLLSIYILDILRLGLFLFLVPLIWFFSFFDGLQTASKSGNEELKDEPVISFLFNHQRWVGIILALLGIYYLLTSVMFPAASPYIYNEIGIDIEYWFDSYFQPAAVCVLLIGGGLKLISGSRKNGREDKLAKKA</sequence>
<dbReference type="OrthoDB" id="82335at2"/>
<comment type="caution">
    <text evidence="2">The sequence shown here is derived from an EMBL/GenBank/DDBJ whole genome shotgun (WGS) entry which is preliminary data.</text>
</comment>
<accession>A0A370G3W8</accession>
<feature type="transmembrane region" description="Helical" evidence="1">
    <location>
        <begin position="325"/>
        <end position="344"/>
    </location>
</feature>
<dbReference type="RefSeq" id="WP_114746902.1">
    <property type="nucleotide sequence ID" value="NZ_QQAY01000017.1"/>
</dbReference>
<feature type="transmembrane region" description="Helical" evidence="1">
    <location>
        <begin position="236"/>
        <end position="255"/>
    </location>
</feature>
<evidence type="ECO:0000313" key="3">
    <source>
        <dbReference type="Proteomes" id="UP000255326"/>
    </source>
</evidence>
<feature type="transmembrane region" description="Helical" evidence="1">
    <location>
        <begin position="284"/>
        <end position="305"/>
    </location>
</feature>
<feature type="transmembrane region" description="Helical" evidence="1">
    <location>
        <begin position="146"/>
        <end position="163"/>
    </location>
</feature>
<evidence type="ECO:0000256" key="1">
    <source>
        <dbReference type="SAM" id="Phobius"/>
    </source>
</evidence>
<feature type="transmembrane region" description="Helical" evidence="1">
    <location>
        <begin position="121"/>
        <end position="140"/>
    </location>
</feature>
<feature type="transmembrane region" description="Helical" evidence="1">
    <location>
        <begin position="198"/>
        <end position="216"/>
    </location>
</feature>
<keyword evidence="3" id="KW-1185">Reference proteome</keyword>
<protein>
    <recommendedName>
        <fullName evidence="4">Multi-TM2 domain-containing protein</fullName>
    </recommendedName>
</protein>